<reference evidence="1 2" key="1">
    <citation type="submission" date="2019-06" db="EMBL/GenBank/DDBJ databases">
        <title>Genome sequence of Litorilinea aerophila BAA-2444.</title>
        <authorList>
            <person name="Maclea K.S."/>
            <person name="Maurais E.G."/>
            <person name="Iannazzi L.C."/>
        </authorList>
    </citation>
    <scope>NUCLEOTIDE SEQUENCE [LARGE SCALE GENOMIC DNA]</scope>
    <source>
        <strain evidence="1 2">ATCC BAA-2444</strain>
    </source>
</reference>
<evidence type="ECO:0000313" key="2">
    <source>
        <dbReference type="Proteomes" id="UP000317371"/>
    </source>
</evidence>
<name>A0A540VEV7_9CHLR</name>
<proteinExistence type="predicted"/>
<organism evidence="1 2">
    <name type="scientific">Litorilinea aerophila</name>
    <dbReference type="NCBI Taxonomy" id="1204385"/>
    <lineage>
        <taxon>Bacteria</taxon>
        <taxon>Bacillati</taxon>
        <taxon>Chloroflexota</taxon>
        <taxon>Caldilineae</taxon>
        <taxon>Caldilineales</taxon>
        <taxon>Caldilineaceae</taxon>
        <taxon>Litorilinea</taxon>
    </lineage>
</organism>
<gene>
    <name evidence="1" type="ORF">FKZ61_13065</name>
</gene>
<evidence type="ECO:0000313" key="1">
    <source>
        <dbReference type="EMBL" id="TQE95296.1"/>
    </source>
</evidence>
<evidence type="ECO:0008006" key="3">
    <source>
        <dbReference type="Google" id="ProtNLM"/>
    </source>
</evidence>
<dbReference type="AlphaFoldDB" id="A0A540VEV7"/>
<dbReference type="InParanoid" id="A0A540VEV7"/>
<accession>A0A540VEV7</accession>
<comment type="caution">
    <text evidence="1">The sequence shown here is derived from an EMBL/GenBank/DDBJ whole genome shotgun (WGS) entry which is preliminary data.</text>
</comment>
<dbReference type="Gene3D" id="3.90.550.10">
    <property type="entry name" value="Spore Coat Polysaccharide Biosynthesis Protein SpsA, Chain A"/>
    <property type="match status" value="1"/>
</dbReference>
<sequence length="344" mass="37625">MAPSHATTHTIHLLEQATGIVMPVYFRPDTDPAFARSLLQETVALFVREVANPAHICLSVDGPGPAGETAHAVAAELGLQVVQAPQNGGKLAALRRGMQHLLQNPDLRYLAAVDQDGDHFGNELLNFVRCAEHVAQVQQTDRVLVLGNRLSRHRPLGFLRGEQEELANRMLVDALTYHAARCGRPLVWQFAAVDAPLPDFHSGYKLFSRTTAEAVFTAPPNLAGCSETAYYRHACEAVMIVESLQTGAILATVNRRTFDEQPTSVFATMDRSQLAADMIIWPCKRLEVPGPFVAQWLANHLPTLLLGTLAPQGQAELLAIQERVLAAFGQPMPAGDAIRRPRFI</sequence>
<dbReference type="InterPro" id="IPR029044">
    <property type="entry name" value="Nucleotide-diphossugar_trans"/>
</dbReference>
<protein>
    <recommendedName>
        <fullName evidence="3">Glycosyltransferase family 2 protein</fullName>
    </recommendedName>
</protein>
<dbReference type="SUPFAM" id="SSF53448">
    <property type="entry name" value="Nucleotide-diphospho-sugar transferases"/>
    <property type="match status" value="1"/>
</dbReference>
<keyword evidence="2" id="KW-1185">Reference proteome</keyword>
<dbReference type="Proteomes" id="UP000317371">
    <property type="component" value="Unassembled WGS sequence"/>
</dbReference>
<dbReference type="EMBL" id="VIGC01000015">
    <property type="protein sequence ID" value="TQE95296.1"/>
    <property type="molecule type" value="Genomic_DNA"/>
</dbReference>
<dbReference type="RefSeq" id="WP_141610574.1">
    <property type="nucleotide sequence ID" value="NZ_VIGC02000015.1"/>
</dbReference>